<gene>
    <name evidence="2" type="ORF">PSON_ATCC_30995.1.T0240184</name>
</gene>
<dbReference type="InterPro" id="IPR018247">
    <property type="entry name" value="EF_Hand_1_Ca_BS"/>
</dbReference>
<dbReference type="Pfam" id="PF13499">
    <property type="entry name" value="EF-hand_7"/>
    <property type="match status" value="1"/>
</dbReference>
<evidence type="ECO:0000313" key="2">
    <source>
        <dbReference type="EMBL" id="CAD8068502.1"/>
    </source>
</evidence>
<feature type="domain" description="EF-hand" evidence="1">
    <location>
        <begin position="55"/>
        <end position="90"/>
    </location>
</feature>
<reference evidence="2" key="1">
    <citation type="submission" date="2021-01" db="EMBL/GenBank/DDBJ databases">
        <authorList>
            <consortium name="Genoscope - CEA"/>
            <person name="William W."/>
        </authorList>
    </citation>
    <scope>NUCLEOTIDE SEQUENCE</scope>
</reference>
<dbReference type="Proteomes" id="UP000692954">
    <property type="component" value="Unassembled WGS sequence"/>
</dbReference>
<dbReference type="PROSITE" id="PS50222">
    <property type="entry name" value="EF_HAND_2"/>
    <property type="match status" value="1"/>
</dbReference>
<protein>
    <recommendedName>
        <fullName evidence="1">EF-hand domain-containing protein</fullName>
    </recommendedName>
</protein>
<keyword evidence="3" id="KW-1185">Reference proteome</keyword>
<dbReference type="OrthoDB" id="294472at2759"/>
<evidence type="ECO:0000313" key="3">
    <source>
        <dbReference type="Proteomes" id="UP000692954"/>
    </source>
</evidence>
<dbReference type="GO" id="GO:0005509">
    <property type="term" value="F:calcium ion binding"/>
    <property type="evidence" value="ECO:0007669"/>
    <property type="project" value="InterPro"/>
</dbReference>
<dbReference type="InterPro" id="IPR002048">
    <property type="entry name" value="EF_hand_dom"/>
</dbReference>
<dbReference type="EMBL" id="CAJJDN010000024">
    <property type="protein sequence ID" value="CAD8068502.1"/>
    <property type="molecule type" value="Genomic_DNA"/>
</dbReference>
<dbReference type="PROSITE" id="PS00018">
    <property type="entry name" value="EF_HAND_1"/>
    <property type="match status" value="1"/>
</dbReference>
<dbReference type="AlphaFoldDB" id="A0A8S1LQ69"/>
<name>A0A8S1LQ69_9CILI</name>
<evidence type="ECO:0000259" key="1">
    <source>
        <dbReference type="PROSITE" id="PS50222"/>
    </source>
</evidence>
<organism evidence="2 3">
    <name type="scientific">Paramecium sonneborni</name>
    <dbReference type="NCBI Taxonomy" id="65129"/>
    <lineage>
        <taxon>Eukaryota</taxon>
        <taxon>Sar</taxon>
        <taxon>Alveolata</taxon>
        <taxon>Ciliophora</taxon>
        <taxon>Intramacronucleata</taxon>
        <taxon>Oligohymenophorea</taxon>
        <taxon>Peniculida</taxon>
        <taxon>Parameciidae</taxon>
        <taxon>Paramecium</taxon>
    </lineage>
</organism>
<proteinExistence type="predicted"/>
<accession>A0A8S1LQ69</accession>
<sequence length="330" mass="39122">MDQIELLNLWKNIKSNLQKKYAKISAAFVDMDYNNSQKIEIDDLKQELQQNHGIQSDEVIQQLFQLLNQSRSGAISLEEFERAWTQLDQQIQQASNQQKFQFQKQVGKQDDQILNSSGQKSAQQFSELFKSNASGSSPKKYINIQGDFQINQFTQNYSPPKQQYNQLNFLETFIGTKRISPPKTSFLLKSKLDVQQDKLRNLQKRITTLFNTKSYQRNSSPKLRKDFDSYLNTLKLGKPNTQRRQQSNPQILFDYQQIYGQRRSQRSYEQRWSYNNRKNTSQSNRSLDRISLQQYAYQYQDRKYANKQLAQFTSNKQKGLQTKTTFWFRL</sequence>
<comment type="caution">
    <text evidence="2">The sequence shown here is derived from an EMBL/GenBank/DDBJ whole genome shotgun (WGS) entry which is preliminary data.</text>
</comment>